<accession>A0A9W8PP06</accession>
<protein>
    <submittedName>
        <fullName evidence="1">Uncharacterized protein</fullName>
    </submittedName>
</protein>
<proteinExistence type="predicted"/>
<name>A0A9W8PP06_9HYPO</name>
<keyword evidence="2" id="KW-1185">Reference proteome</keyword>
<reference evidence="1" key="1">
    <citation type="submission" date="2022-10" db="EMBL/GenBank/DDBJ databases">
        <title>Fusarium specimens isolated from Avocado Roots.</title>
        <authorList>
            <person name="Stajich J."/>
            <person name="Roper C."/>
            <person name="Heimlech-Rivalta G."/>
        </authorList>
    </citation>
    <scope>NUCLEOTIDE SEQUENCE</scope>
    <source>
        <strain evidence="1">CF00143</strain>
    </source>
</reference>
<comment type="caution">
    <text evidence="1">The sequence shown here is derived from an EMBL/GenBank/DDBJ whole genome shotgun (WGS) entry which is preliminary data.</text>
</comment>
<dbReference type="EMBL" id="JAPDHF010000008">
    <property type="protein sequence ID" value="KAJ4013717.1"/>
    <property type="molecule type" value="Genomic_DNA"/>
</dbReference>
<dbReference type="AlphaFoldDB" id="A0A9W8PP06"/>
<evidence type="ECO:0000313" key="1">
    <source>
        <dbReference type="EMBL" id="KAJ4013717.1"/>
    </source>
</evidence>
<gene>
    <name evidence="1" type="ORF">NW766_005956</name>
</gene>
<sequence>MTFGEHRARGTTAFDPRTVKMLHPKTPAFYGNKKGMMSHITTLADELPMTPTQTEHTKKIASGDEVVGLGVEHIDMLLRESRNGGLDYIF</sequence>
<organism evidence="1 2">
    <name type="scientific">Fusarium irregulare</name>
    <dbReference type="NCBI Taxonomy" id="2494466"/>
    <lineage>
        <taxon>Eukaryota</taxon>
        <taxon>Fungi</taxon>
        <taxon>Dikarya</taxon>
        <taxon>Ascomycota</taxon>
        <taxon>Pezizomycotina</taxon>
        <taxon>Sordariomycetes</taxon>
        <taxon>Hypocreomycetidae</taxon>
        <taxon>Hypocreales</taxon>
        <taxon>Nectriaceae</taxon>
        <taxon>Fusarium</taxon>
        <taxon>Fusarium incarnatum-equiseti species complex</taxon>
    </lineage>
</organism>
<evidence type="ECO:0000313" key="2">
    <source>
        <dbReference type="Proteomes" id="UP001152130"/>
    </source>
</evidence>
<dbReference type="Proteomes" id="UP001152130">
    <property type="component" value="Unassembled WGS sequence"/>
</dbReference>